<dbReference type="Proteomes" id="UP001225072">
    <property type="component" value="Unassembled WGS sequence"/>
</dbReference>
<protein>
    <recommendedName>
        <fullName evidence="3">DUF3324 domain-containing protein</fullName>
    </recommendedName>
</protein>
<name>A0ABU0TLH3_9FLAO</name>
<evidence type="ECO:0000313" key="2">
    <source>
        <dbReference type="Proteomes" id="UP001225072"/>
    </source>
</evidence>
<organism evidence="1 2">
    <name type="scientific">Chryseobacterium camelliae</name>
    <dbReference type="NCBI Taxonomy" id="1265445"/>
    <lineage>
        <taxon>Bacteria</taxon>
        <taxon>Pseudomonadati</taxon>
        <taxon>Bacteroidota</taxon>
        <taxon>Flavobacteriia</taxon>
        <taxon>Flavobacteriales</taxon>
        <taxon>Weeksellaceae</taxon>
        <taxon>Chryseobacterium group</taxon>
        <taxon>Chryseobacterium</taxon>
    </lineage>
</organism>
<accession>A0ABU0TLH3</accession>
<evidence type="ECO:0000313" key="1">
    <source>
        <dbReference type="EMBL" id="MDQ1097884.1"/>
    </source>
</evidence>
<reference evidence="1 2" key="1">
    <citation type="submission" date="2023-07" db="EMBL/GenBank/DDBJ databases">
        <title>Functional and genomic diversity of the sorghum phyllosphere microbiome.</title>
        <authorList>
            <person name="Shade A."/>
        </authorList>
    </citation>
    <scope>NUCLEOTIDE SEQUENCE [LARGE SCALE GENOMIC DNA]</scope>
    <source>
        <strain evidence="1 2">SORGH_AS_1064</strain>
    </source>
</reference>
<keyword evidence="2" id="KW-1185">Reference proteome</keyword>
<gene>
    <name evidence="1" type="ORF">QE404_003031</name>
</gene>
<evidence type="ECO:0008006" key="3">
    <source>
        <dbReference type="Google" id="ProtNLM"/>
    </source>
</evidence>
<comment type="caution">
    <text evidence="1">The sequence shown here is derived from an EMBL/GenBank/DDBJ whole genome shotgun (WGS) entry which is preliminary data.</text>
</comment>
<proteinExistence type="predicted"/>
<sequence>MLKHIFFWLSIFSPMFLLKANIVILNGLTHHYTVEKSQVYKGKIAIENTSVTPQNVKLFLQDFTYSADGSISYTAPNSYQRTNAAWIHLNTNYVTLKGKEKTEVYYEISVPDSADDDGSYWSVIMVEPVDDPIPGQNEAGISISSVVRYAIQVITDHRPENAKQELRFEGVKVEKENGKSIIMVAIANKGNLYCKPTVSIEMYHKTNGDKAGQFSTLPMGLLPQTSKSFYIDAGKLPPDRYSAVLLATDENENAFALNVELDIKND</sequence>
<dbReference type="EMBL" id="JAUTAL010000001">
    <property type="protein sequence ID" value="MDQ1097884.1"/>
    <property type="molecule type" value="Genomic_DNA"/>
</dbReference>